<organism evidence="9 10">
    <name type="scientific">Cryobacterium mannosilyticum</name>
    <dbReference type="NCBI Taxonomy" id="1259190"/>
    <lineage>
        <taxon>Bacteria</taxon>
        <taxon>Bacillati</taxon>
        <taxon>Actinomycetota</taxon>
        <taxon>Actinomycetes</taxon>
        <taxon>Micrococcales</taxon>
        <taxon>Microbacteriaceae</taxon>
        <taxon>Cryobacterium</taxon>
    </lineage>
</organism>
<evidence type="ECO:0000256" key="7">
    <source>
        <dbReference type="SAM" id="Phobius"/>
    </source>
</evidence>
<accession>A0A4R8W5L2</accession>
<dbReference type="GO" id="GO:0016780">
    <property type="term" value="F:phosphotransferase activity, for other substituted phosphate groups"/>
    <property type="evidence" value="ECO:0007669"/>
    <property type="project" value="TreeGrafter"/>
</dbReference>
<keyword evidence="10" id="KW-1185">Reference proteome</keyword>
<proteinExistence type="inferred from homology"/>
<feature type="transmembrane region" description="Helical" evidence="7">
    <location>
        <begin position="56"/>
        <end position="76"/>
    </location>
</feature>
<dbReference type="Pfam" id="PF02397">
    <property type="entry name" value="Bac_transf"/>
    <property type="match status" value="1"/>
</dbReference>
<dbReference type="EMBL" id="SOFM01000029">
    <property type="protein sequence ID" value="TFC03114.1"/>
    <property type="molecule type" value="Genomic_DNA"/>
</dbReference>
<evidence type="ECO:0000256" key="4">
    <source>
        <dbReference type="ARBA" id="ARBA00022692"/>
    </source>
</evidence>
<comment type="caution">
    <text evidence="9">The sequence shown here is derived from an EMBL/GenBank/DDBJ whole genome shotgun (WGS) entry which is preliminary data.</text>
</comment>
<dbReference type="RefSeq" id="WP_134509416.1">
    <property type="nucleotide sequence ID" value="NZ_SOFM01000029.1"/>
</dbReference>
<gene>
    <name evidence="9" type="ORF">E3O32_10905</name>
</gene>
<feature type="transmembrane region" description="Helical" evidence="7">
    <location>
        <begin position="129"/>
        <end position="146"/>
    </location>
</feature>
<dbReference type="NCBIfam" id="TIGR03025">
    <property type="entry name" value="EPS_sugtrans"/>
    <property type="match status" value="1"/>
</dbReference>
<reference evidence="9 10" key="1">
    <citation type="submission" date="2019-03" db="EMBL/GenBank/DDBJ databases">
        <title>Genomics of glacier-inhabiting Cryobacterium strains.</title>
        <authorList>
            <person name="Liu Q."/>
            <person name="Xin Y.-H."/>
        </authorList>
    </citation>
    <scope>NUCLEOTIDE SEQUENCE [LARGE SCALE GENOMIC DNA]</scope>
    <source>
        <strain evidence="9 10">RHLT2-21</strain>
    </source>
</reference>
<feature type="domain" description="Bacterial sugar transferase" evidence="8">
    <location>
        <begin position="322"/>
        <end position="508"/>
    </location>
</feature>
<evidence type="ECO:0000256" key="1">
    <source>
        <dbReference type="ARBA" id="ARBA00004141"/>
    </source>
</evidence>
<dbReference type="PANTHER" id="PTHR30576:SF10">
    <property type="entry name" value="SLL5057 PROTEIN"/>
    <property type="match status" value="1"/>
</dbReference>
<feature type="transmembrane region" description="Helical" evidence="7">
    <location>
        <begin position="152"/>
        <end position="171"/>
    </location>
</feature>
<dbReference type="InterPro" id="IPR017475">
    <property type="entry name" value="EPS_sugar_tfrase"/>
</dbReference>
<keyword evidence="6 7" id="KW-0472">Membrane</keyword>
<evidence type="ECO:0000313" key="10">
    <source>
        <dbReference type="Proteomes" id="UP000297643"/>
    </source>
</evidence>
<dbReference type="GO" id="GO:0016020">
    <property type="term" value="C:membrane"/>
    <property type="evidence" value="ECO:0007669"/>
    <property type="project" value="UniProtKB-SubCell"/>
</dbReference>
<sequence length="515" mass="56997">MTNAKAHLPSTGLSAIGQRARLRLIDTVDTPVREVFADSQSSGQVWARRYRSKLRISDVSIIVVAVGVAFVARFGTDAAAVAAGPFRVDYWVVALMVVSIWIITLGAFHTRDSRVIGVGANEYRQVVNASALAFGLLAIAFLVFQIDIARSFFIFALPLGMIGLTLERWLWRKWLLHQRHFGHYLSRVIVVGIREDVEYVVRQIAEKSGAAYHVVGVALEDGDTTGILSRGKRIPVVADSAHVAGAVTSMGVDAVVVAGQPRGGSTFIRNLGWDLEGTSAELVLSSRLTDVAGPRIHFRPVEGLPLIHVEIPHFEGTRHVLKRTLDVVAAGCGLLLIAPLLAVIAIVVKADTPGPALFRQERCGRNEQTFQMLKFRSMVQTAEKDLAGLLDKNEGSGVLFKIRNDPRVTRVGRILRKYSLDELPQLWNVLVGEMSLVGPRPPLPTEVDEYEEHVHRRLYIKPGLTGMWQVNGRSDLDWDESVRLDLYYVENWSLAGDLMILWRTLRVLTHPSGAY</sequence>
<evidence type="ECO:0000256" key="5">
    <source>
        <dbReference type="ARBA" id="ARBA00022989"/>
    </source>
</evidence>
<feature type="transmembrane region" description="Helical" evidence="7">
    <location>
        <begin position="327"/>
        <end position="348"/>
    </location>
</feature>
<dbReference type="Proteomes" id="UP000297643">
    <property type="component" value="Unassembled WGS sequence"/>
</dbReference>
<dbReference type="PANTHER" id="PTHR30576">
    <property type="entry name" value="COLANIC BIOSYNTHESIS UDP-GLUCOSE LIPID CARRIER TRANSFERASE"/>
    <property type="match status" value="1"/>
</dbReference>
<evidence type="ECO:0000313" key="9">
    <source>
        <dbReference type="EMBL" id="TFC03114.1"/>
    </source>
</evidence>
<evidence type="ECO:0000259" key="8">
    <source>
        <dbReference type="Pfam" id="PF02397"/>
    </source>
</evidence>
<evidence type="ECO:0000256" key="3">
    <source>
        <dbReference type="ARBA" id="ARBA00022679"/>
    </source>
</evidence>
<evidence type="ECO:0000256" key="6">
    <source>
        <dbReference type="ARBA" id="ARBA00023136"/>
    </source>
</evidence>
<dbReference type="AlphaFoldDB" id="A0A4R8W5L2"/>
<comment type="subcellular location">
    <subcellularLocation>
        <location evidence="1">Membrane</location>
        <topology evidence="1">Multi-pass membrane protein</topology>
    </subcellularLocation>
</comment>
<name>A0A4R8W5L2_9MICO</name>
<dbReference type="Pfam" id="PF13727">
    <property type="entry name" value="CoA_binding_3"/>
    <property type="match status" value="1"/>
</dbReference>
<keyword evidence="4 7" id="KW-0812">Transmembrane</keyword>
<protein>
    <submittedName>
        <fullName evidence="9">Sugar transferase</fullName>
    </submittedName>
</protein>
<evidence type="ECO:0000256" key="2">
    <source>
        <dbReference type="ARBA" id="ARBA00006464"/>
    </source>
</evidence>
<comment type="similarity">
    <text evidence="2">Belongs to the bacterial sugar transferase family.</text>
</comment>
<dbReference type="InterPro" id="IPR003362">
    <property type="entry name" value="Bact_transf"/>
</dbReference>
<keyword evidence="5 7" id="KW-1133">Transmembrane helix</keyword>
<feature type="transmembrane region" description="Helical" evidence="7">
    <location>
        <begin position="88"/>
        <end position="108"/>
    </location>
</feature>
<keyword evidence="3 9" id="KW-0808">Transferase</keyword>